<name>A0A840CW78_9BACE</name>
<keyword evidence="2" id="KW-1185">Reference proteome</keyword>
<dbReference type="Proteomes" id="UP000560658">
    <property type="component" value="Unassembled WGS sequence"/>
</dbReference>
<proteinExistence type="predicted"/>
<dbReference type="AlphaFoldDB" id="A0A840CW78"/>
<evidence type="ECO:0000313" key="1">
    <source>
        <dbReference type="EMBL" id="MBB4042308.1"/>
    </source>
</evidence>
<evidence type="ECO:0000313" key="2">
    <source>
        <dbReference type="Proteomes" id="UP000560658"/>
    </source>
</evidence>
<gene>
    <name evidence="1" type="ORF">GGR06_000067</name>
</gene>
<reference evidence="1" key="1">
    <citation type="submission" date="2020-08" db="EMBL/GenBank/DDBJ databases">
        <title>Genomic Encyclopedia of Type Strains, Phase IV (KMG-IV): sequencing the most valuable type-strain genomes for metagenomic binning, comparative biology and taxonomic classification.</title>
        <authorList>
            <person name="Goeker M."/>
        </authorList>
    </citation>
    <scope>NUCLEOTIDE SEQUENCE [LARGE SCALE GENOMIC DNA]</scope>
    <source>
        <strain evidence="1">DSM 105720</strain>
    </source>
</reference>
<organism evidence="1 2">
    <name type="scientific">Bacteroides reticulotermitis</name>
    <dbReference type="NCBI Taxonomy" id="1133319"/>
    <lineage>
        <taxon>Bacteria</taxon>
        <taxon>Pseudomonadati</taxon>
        <taxon>Bacteroidota</taxon>
        <taxon>Bacteroidia</taxon>
        <taxon>Bacteroidales</taxon>
        <taxon>Bacteroidaceae</taxon>
        <taxon>Bacteroides</taxon>
    </lineage>
</organism>
<accession>A0A840CW78</accession>
<dbReference type="EMBL" id="JACIER010000001">
    <property type="protein sequence ID" value="MBB4042308.1"/>
    <property type="molecule type" value="Genomic_DNA"/>
</dbReference>
<protein>
    <submittedName>
        <fullName evidence="1">Uncharacterized protein</fullName>
    </submittedName>
</protein>
<comment type="caution">
    <text evidence="1">The sequence shown here is derived from an EMBL/GenBank/DDBJ whole genome shotgun (WGS) entry which is preliminary data.</text>
</comment>
<sequence>MLTFNIYANAFLLGNKIDYKRVFGSFKKVYKFKQTKTPGLNLLIV</sequence>